<dbReference type="STRING" id="1513793.SAMN06296036_10576"/>
<evidence type="ECO:0000259" key="3">
    <source>
        <dbReference type="PROSITE" id="PS50110"/>
    </source>
</evidence>
<dbReference type="PANTHER" id="PTHR44591:SF3">
    <property type="entry name" value="RESPONSE REGULATORY DOMAIN-CONTAINING PROTEIN"/>
    <property type="match status" value="1"/>
</dbReference>
<dbReference type="PROSITE" id="PS50110">
    <property type="entry name" value="RESPONSE_REGULATORY"/>
    <property type="match status" value="1"/>
</dbReference>
<dbReference type="AlphaFoldDB" id="A0A1Y6BII8"/>
<keyword evidence="1 2" id="KW-0597">Phosphoprotein</keyword>
<accession>A0A1Y6BII8</accession>
<sequence length="119" mass="13288">MKHVLVVDDEFAIREAIENCFGDNHRLTLMDSGTEATYLLHSENFDLVLTDYDMRLGDGRSVVNSCISLGIPVVVMTGHDPRKIRKNLPKGVPIVDKVKLFDHEDLDGLLSHEADKSAL</sequence>
<dbReference type="PANTHER" id="PTHR44591">
    <property type="entry name" value="STRESS RESPONSE REGULATOR PROTEIN 1"/>
    <property type="match status" value="1"/>
</dbReference>
<dbReference type="Pfam" id="PF00072">
    <property type="entry name" value="Response_reg"/>
    <property type="match status" value="1"/>
</dbReference>
<keyword evidence="5" id="KW-1185">Reference proteome</keyword>
<evidence type="ECO:0000313" key="4">
    <source>
        <dbReference type="EMBL" id="SMF11341.1"/>
    </source>
</evidence>
<protein>
    <submittedName>
        <fullName evidence="4">Response regulator receiver domain-containing protein</fullName>
    </submittedName>
</protein>
<reference evidence="5" key="1">
    <citation type="submission" date="2017-04" db="EMBL/GenBank/DDBJ databases">
        <authorList>
            <person name="Varghese N."/>
            <person name="Submissions S."/>
        </authorList>
    </citation>
    <scope>NUCLEOTIDE SEQUENCE [LARGE SCALE GENOMIC DNA]</scope>
    <source>
        <strain evidence="5">RKEM611</strain>
    </source>
</reference>
<feature type="domain" description="Response regulatory" evidence="3">
    <location>
        <begin position="3"/>
        <end position="114"/>
    </location>
</feature>
<evidence type="ECO:0000256" key="1">
    <source>
        <dbReference type="ARBA" id="ARBA00022553"/>
    </source>
</evidence>
<evidence type="ECO:0000313" key="5">
    <source>
        <dbReference type="Proteomes" id="UP000192907"/>
    </source>
</evidence>
<dbReference type="RefSeq" id="WP_159455234.1">
    <property type="nucleotide sequence ID" value="NZ_FWZT01000005.1"/>
</dbReference>
<dbReference type="InterPro" id="IPR011006">
    <property type="entry name" value="CheY-like_superfamily"/>
</dbReference>
<dbReference type="SUPFAM" id="SSF52172">
    <property type="entry name" value="CheY-like"/>
    <property type="match status" value="1"/>
</dbReference>
<gene>
    <name evidence="4" type="ORF">SAMN06296036_10576</name>
</gene>
<dbReference type="CDD" id="cd00156">
    <property type="entry name" value="REC"/>
    <property type="match status" value="1"/>
</dbReference>
<dbReference type="Gene3D" id="3.40.50.2300">
    <property type="match status" value="1"/>
</dbReference>
<organism evidence="4 5">
    <name type="scientific">Pseudobacteriovorax antillogorgiicola</name>
    <dbReference type="NCBI Taxonomy" id="1513793"/>
    <lineage>
        <taxon>Bacteria</taxon>
        <taxon>Pseudomonadati</taxon>
        <taxon>Bdellovibrionota</taxon>
        <taxon>Oligoflexia</taxon>
        <taxon>Oligoflexales</taxon>
        <taxon>Pseudobacteriovoracaceae</taxon>
        <taxon>Pseudobacteriovorax</taxon>
    </lineage>
</organism>
<evidence type="ECO:0000256" key="2">
    <source>
        <dbReference type="PROSITE-ProRule" id="PRU00169"/>
    </source>
</evidence>
<dbReference type="InterPro" id="IPR050595">
    <property type="entry name" value="Bact_response_regulator"/>
</dbReference>
<name>A0A1Y6BII8_9BACT</name>
<dbReference type="GO" id="GO:0000160">
    <property type="term" value="P:phosphorelay signal transduction system"/>
    <property type="evidence" value="ECO:0007669"/>
    <property type="project" value="InterPro"/>
</dbReference>
<proteinExistence type="predicted"/>
<dbReference type="EMBL" id="FWZT01000005">
    <property type="protein sequence ID" value="SMF11341.1"/>
    <property type="molecule type" value="Genomic_DNA"/>
</dbReference>
<dbReference type="Proteomes" id="UP000192907">
    <property type="component" value="Unassembled WGS sequence"/>
</dbReference>
<feature type="modified residue" description="4-aspartylphosphate" evidence="2">
    <location>
        <position position="51"/>
    </location>
</feature>
<dbReference type="InterPro" id="IPR001789">
    <property type="entry name" value="Sig_transdc_resp-reg_receiver"/>
</dbReference>